<proteinExistence type="predicted"/>
<comment type="caution">
    <text evidence="2">The sequence shown here is derived from an EMBL/GenBank/DDBJ whole genome shotgun (WGS) entry which is preliminary data.</text>
</comment>
<reference evidence="2 3" key="1">
    <citation type="submission" date="2020-01" db="EMBL/GenBank/DDBJ databases">
        <title>Genetics and antimicrobial susceptibilities of Nocardia species isolated from the soil; a comparison with species isolated from humans.</title>
        <authorList>
            <person name="Carrasco G."/>
            <person name="Monzon S."/>
            <person name="Sansegundo M."/>
            <person name="Garcia E."/>
            <person name="Garrido N."/>
            <person name="Medina M.J."/>
            <person name="Villalon P."/>
            <person name="Ramirez-Arocha A.C."/>
            <person name="Jimenez P."/>
            <person name="Cuesta I."/>
            <person name="Valdezate S."/>
        </authorList>
    </citation>
    <scope>NUCLEOTIDE SEQUENCE [LARGE SCALE GENOMIC DNA]</scope>
    <source>
        <strain evidence="2 3">CNM20110649</strain>
    </source>
</reference>
<protein>
    <submittedName>
        <fullName evidence="2">Uncharacterized protein</fullName>
    </submittedName>
</protein>
<feature type="region of interest" description="Disordered" evidence="1">
    <location>
        <begin position="206"/>
        <end position="248"/>
    </location>
</feature>
<organism evidence="2 3">
    <name type="scientific">Nocardia cyriacigeorgica</name>
    <dbReference type="NCBI Taxonomy" id="135487"/>
    <lineage>
        <taxon>Bacteria</taxon>
        <taxon>Bacillati</taxon>
        <taxon>Actinomycetota</taxon>
        <taxon>Actinomycetes</taxon>
        <taxon>Mycobacteriales</taxon>
        <taxon>Nocardiaceae</taxon>
        <taxon>Nocardia</taxon>
    </lineage>
</organism>
<evidence type="ECO:0000313" key="3">
    <source>
        <dbReference type="Proteomes" id="UP000470876"/>
    </source>
</evidence>
<feature type="non-terminal residue" evidence="2">
    <location>
        <position position="311"/>
    </location>
</feature>
<evidence type="ECO:0000313" key="2">
    <source>
        <dbReference type="EMBL" id="NEW59065.1"/>
    </source>
</evidence>
<evidence type="ECO:0000256" key="1">
    <source>
        <dbReference type="SAM" id="MobiDB-lite"/>
    </source>
</evidence>
<keyword evidence="3" id="KW-1185">Reference proteome</keyword>
<sequence length="311" mass="32764">MSTVRPQDATMYWLSRRTRNDLFLLYCFAESELSTDQLRSAIEHRSAAIPDLRVRLRPAPAGLAYPAWVPCGFDHEQFVEHELPQDDWAHLEDALGELLGSGVDAAVHPWRIHVFRRVTGAPRPAKVSDDDIGLAGFAAAAPAGTHSGSGSRMGSVPPPSRAHDGSGPGESADSQPVTVAVLQMSHALADGKRAAGLARALFAPSEVRHAGSQARGRAGLADDARPARWGDRSRTRTGAVDSDGLRPPTQRAVSAAADLARSGADTVRLGVAAISVPVGMVRTMVGGVRAYLAQRELAELTAAGEARPAGA</sequence>
<gene>
    <name evidence="2" type="ORF">GV794_26000</name>
</gene>
<dbReference type="Proteomes" id="UP000470876">
    <property type="component" value="Unassembled WGS sequence"/>
</dbReference>
<name>A0ABX0CRF1_9NOCA</name>
<feature type="region of interest" description="Disordered" evidence="1">
    <location>
        <begin position="142"/>
        <end position="175"/>
    </location>
</feature>
<dbReference type="EMBL" id="JAAGUX010000075">
    <property type="protein sequence ID" value="NEW59065.1"/>
    <property type="molecule type" value="Genomic_DNA"/>
</dbReference>
<accession>A0ABX0CRF1</accession>
<feature type="compositionally biased region" description="Basic and acidic residues" evidence="1">
    <location>
        <begin position="220"/>
        <end position="234"/>
    </location>
</feature>